<keyword evidence="1" id="KW-0732">Signal</keyword>
<dbReference type="EMBL" id="RXOF01000024">
    <property type="protein sequence ID" value="RTQ44896.1"/>
    <property type="molecule type" value="Genomic_DNA"/>
</dbReference>
<dbReference type="RefSeq" id="WP_126696378.1">
    <property type="nucleotide sequence ID" value="NZ_RXOF01000024.1"/>
</dbReference>
<evidence type="ECO:0000313" key="2">
    <source>
        <dbReference type="EMBL" id="RTQ44896.1"/>
    </source>
</evidence>
<accession>A0A3S0IIQ9</accession>
<sequence>MLHFSASATRLLPVAALLLLLTSCGKTKVDPTPATPTAPQAATPTIRNTSGTLVALRTDFTYSLAQAPVPVTLSLETGLAAFYNSTPTPLLDAGAVRLNNNGLDKQGNNAYLKTATPGLSTPTDLGLSSGASWSVAGSGSVPALSYAHTVSFPSYGGTLPSSIAKASGLSIALSGQLSGADSVYVVVAAGDKMVLKRARGTAASVSFSAAELAALPTTSNSTLGYVEVIPFRYNLVTLGGRTYAFVKETAAISTVTIQ</sequence>
<keyword evidence="3" id="KW-1185">Reference proteome</keyword>
<comment type="caution">
    <text evidence="2">The sequence shown here is derived from an EMBL/GenBank/DDBJ whole genome shotgun (WGS) entry which is preliminary data.</text>
</comment>
<dbReference type="AlphaFoldDB" id="A0A3S0IIQ9"/>
<feature type="chain" id="PRO_5018733920" evidence="1">
    <location>
        <begin position="29"/>
        <end position="258"/>
    </location>
</feature>
<protein>
    <submittedName>
        <fullName evidence="2">Uncharacterized protein</fullName>
    </submittedName>
</protein>
<proteinExistence type="predicted"/>
<gene>
    <name evidence="2" type="ORF">EJV47_27210</name>
</gene>
<reference evidence="2 3" key="1">
    <citation type="submission" date="2018-12" db="EMBL/GenBank/DDBJ databases">
        <title>Hymenobacter gummosus sp. nov., isolated from a spring.</title>
        <authorList>
            <person name="Nie L."/>
        </authorList>
    </citation>
    <scope>NUCLEOTIDE SEQUENCE [LARGE SCALE GENOMIC DNA]</scope>
    <source>
        <strain evidence="2 3">KCTC 52166</strain>
    </source>
</reference>
<evidence type="ECO:0000313" key="3">
    <source>
        <dbReference type="Proteomes" id="UP000282184"/>
    </source>
</evidence>
<feature type="signal peptide" evidence="1">
    <location>
        <begin position="1"/>
        <end position="28"/>
    </location>
</feature>
<name>A0A3S0IIQ9_9BACT</name>
<evidence type="ECO:0000256" key="1">
    <source>
        <dbReference type="SAM" id="SignalP"/>
    </source>
</evidence>
<organism evidence="2 3">
    <name type="scientific">Hymenobacter gummosus</name>
    <dbReference type="NCBI Taxonomy" id="1776032"/>
    <lineage>
        <taxon>Bacteria</taxon>
        <taxon>Pseudomonadati</taxon>
        <taxon>Bacteroidota</taxon>
        <taxon>Cytophagia</taxon>
        <taxon>Cytophagales</taxon>
        <taxon>Hymenobacteraceae</taxon>
        <taxon>Hymenobacter</taxon>
    </lineage>
</organism>
<dbReference type="Proteomes" id="UP000282184">
    <property type="component" value="Unassembled WGS sequence"/>
</dbReference>